<dbReference type="OrthoDB" id="276604at2"/>
<feature type="domain" description="HPt" evidence="2">
    <location>
        <begin position="97"/>
        <end position="190"/>
    </location>
</feature>
<comment type="caution">
    <text evidence="3">The sequence shown here is derived from an EMBL/GenBank/DDBJ whole genome shotgun (WGS) entry which is preliminary data.</text>
</comment>
<dbReference type="Proteomes" id="UP000075391">
    <property type="component" value="Unassembled WGS sequence"/>
</dbReference>
<evidence type="ECO:0000259" key="2">
    <source>
        <dbReference type="PROSITE" id="PS50894"/>
    </source>
</evidence>
<reference evidence="3 4" key="1">
    <citation type="submission" date="2016-03" db="EMBL/GenBank/DDBJ databases">
        <authorList>
            <person name="Ploux O."/>
        </authorList>
    </citation>
    <scope>NUCLEOTIDE SEQUENCE [LARGE SCALE GENOMIC DNA]</scope>
    <source>
        <strain evidence="3 4">BER2</strain>
    </source>
</reference>
<dbReference type="EMBL" id="LUKF01000008">
    <property type="protein sequence ID" value="KYG67588.1"/>
    <property type="molecule type" value="Genomic_DNA"/>
</dbReference>
<feature type="modified residue" description="Phosphohistidine" evidence="1">
    <location>
        <position position="136"/>
    </location>
</feature>
<accession>A0A150WSX1</accession>
<dbReference type="GO" id="GO:0004672">
    <property type="term" value="F:protein kinase activity"/>
    <property type="evidence" value="ECO:0007669"/>
    <property type="project" value="UniProtKB-ARBA"/>
</dbReference>
<evidence type="ECO:0000256" key="1">
    <source>
        <dbReference type="PROSITE-ProRule" id="PRU00110"/>
    </source>
</evidence>
<dbReference type="RefSeq" id="WP_063243298.1">
    <property type="nucleotide sequence ID" value="NZ_LUKF01000008.1"/>
</dbReference>
<evidence type="ECO:0000313" key="3">
    <source>
        <dbReference type="EMBL" id="KYG67588.1"/>
    </source>
</evidence>
<dbReference type="GO" id="GO:0000160">
    <property type="term" value="P:phosphorelay signal transduction system"/>
    <property type="evidence" value="ECO:0007669"/>
    <property type="project" value="InterPro"/>
</dbReference>
<name>A0A150WSX1_BDEBC</name>
<proteinExistence type="predicted"/>
<organism evidence="3 4">
    <name type="scientific">Bdellovibrio bacteriovorus</name>
    <dbReference type="NCBI Taxonomy" id="959"/>
    <lineage>
        <taxon>Bacteria</taxon>
        <taxon>Pseudomonadati</taxon>
        <taxon>Bdellovibrionota</taxon>
        <taxon>Bdellovibrionia</taxon>
        <taxon>Bdellovibrionales</taxon>
        <taxon>Pseudobdellovibrionaceae</taxon>
        <taxon>Bdellovibrio</taxon>
    </lineage>
</organism>
<dbReference type="PROSITE" id="PS50894">
    <property type="entry name" value="HPT"/>
    <property type="match status" value="1"/>
</dbReference>
<gene>
    <name evidence="3" type="ORF">AZI85_17045</name>
</gene>
<dbReference type="InterPro" id="IPR008207">
    <property type="entry name" value="Sig_transdc_His_kin_Hpt_dom"/>
</dbReference>
<keyword evidence="1" id="KW-0597">Phosphoprotein</keyword>
<dbReference type="InterPro" id="IPR036641">
    <property type="entry name" value="HPT_dom_sf"/>
</dbReference>
<dbReference type="SUPFAM" id="SSF47226">
    <property type="entry name" value="Histidine-containing phosphotransfer domain, HPT domain"/>
    <property type="match status" value="1"/>
</dbReference>
<dbReference type="Gene3D" id="1.20.120.160">
    <property type="entry name" value="HPT domain"/>
    <property type="match status" value="1"/>
</dbReference>
<protein>
    <recommendedName>
        <fullName evidence="2">HPt domain-containing protein</fullName>
    </recommendedName>
</protein>
<evidence type="ECO:0000313" key="4">
    <source>
        <dbReference type="Proteomes" id="UP000075391"/>
    </source>
</evidence>
<dbReference type="AlphaFoldDB" id="A0A150WSX1"/>
<dbReference type="Pfam" id="PF01627">
    <property type="entry name" value="Hpt"/>
    <property type="match status" value="1"/>
</dbReference>
<sequence>MLISIGACAIGELYYHRYKNLRCIMLLLVSAVVENLGYRQLNSTWRILAFVDFFKGDIRWGSMERNGFKFLTLFDRRRNKMNKLDFKEVLDRNFLGDWDLFKTVTEAFCDTVADQLDALKTAIASKENKRIKETAHKLKGSIAHFHHVDPVTTVKSIEEQWQNPNYPEIEAAFVRLNGEISTLMVELKVICSQKSFN</sequence>